<protein>
    <recommendedName>
        <fullName evidence="2">Glycosyl transferase family 1 domain-containing protein</fullName>
    </recommendedName>
</protein>
<sequence>MKTLLVTMDFPPLMGGISEYYFNRVQDLQNGGVDILVLAHASFVIPAQAEIQKEKEVYYQNFFTNFFWPHWLPLIWHIYRTVKKEKIKRIWVGQILPVGTAVWIVWKIYHFLFCHFSYLCHPHESEDPVDICKRWDSRLRGNDKEKWDDKKRPLSFFVTCHGNDLLRSKSVERKYKLAKKILRDAEFVEANTEFTKNILIKDFDVPEEKIKVVYPVNTLKKEMVDEVKVGKLREKYNLAGKKILLTVARLVESKGIDLVIKALSKVWQEIPELVYLVVGEGNFNNQLLVISDQVNPEKNKIIFTGAVPHNDLSNFYALADAFILTPHSKVGTPARPSGGGFKPVQDTESFGIVYLEAMEFGLPIIAGDVGGVREIFLSPSFQGGVLRQAKHCRSGVVNNNFILVNSENIDEIAEKIKNIFKN</sequence>
<dbReference type="AlphaFoldDB" id="A0A2M6WAX0"/>
<comment type="caution">
    <text evidence="3">The sequence shown here is derived from an EMBL/GenBank/DDBJ whole genome shotgun (WGS) entry which is preliminary data.</text>
</comment>
<dbReference type="PANTHER" id="PTHR45947">
    <property type="entry name" value="SULFOQUINOVOSYL TRANSFERASE SQD2"/>
    <property type="match status" value="1"/>
</dbReference>
<proteinExistence type="predicted"/>
<evidence type="ECO:0000313" key="4">
    <source>
        <dbReference type="Proteomes" id="UP000231464"/>
    </source>
</evidence>
<dbReference type="Proteomes" id="UP000231464">
    <property type="component" value="Unassembled WGS sequence"/>
</dbReference>
<dbReference type="InterPro" id="IPR001296">
    <property type="entry name" value="Glyco_trans_1"/>
</dbReference>
<dbReference type="Pfam" id="PF00534">
    <property type="entry name" value="Glycos_transf_1"/>
    <property type="match status" value="1"/>
</dbReference>
<keyword evidence="1" id="KW-1133">Transmembrane helix</keyword>
<feature type="transmembrane region" description="Helical" evidence="1">
    <location>
        <begin position="90"/>
        <end position="109"/>
    </location>
</feature>
<dbReference type="EMBL" id="PFBP01000019">
    <property type="protein sequence ID" value="PIT89937.1"/>
    <property type="molecule type" value="Genomic_DNA"/>
</dbReference>
<evidence type="ECO:0000313" key="3">
    <source>
        <dbReference type="EMBL" id="PIT89937.1"/>
    </source>
</evidence>
<dbReference type="PANTHER" id="PTHR45947:SF3">
    <property type="entry name" value="SULFOQUINOVOSYL TRANSFERASE SQD2"/>
    <property type="match status" value="1"/>
</dbReference>
<name>A0A2M6WAX0_9BACT</name>
<dbReference type="GO" id="GO:0016757">
    <property type="term" value="F:glycosyltransferase activity"/>
    <property type="evidence" value="ECO:0007669"/>
    <property type="project" value="InterPro"/>
</dbReference>
<dbReference type="Gene3D" id="3.40.50.2000">
    <property type="entry name" value="Glycogen Phosphorylase B"/>
    <property type="match status" value="3"/>
</dbReference>
<dbReference type="SUPFAM" id="SSF53756">
    <property type="entry name" value="UDP-Glycosyltransferase/glycogen phosphorylase"/>
    <property type="match status" value="1"/>
</dbReference>
<keyword evidence="1" id="KW-0812">Transmembrane</keyword>
<organism evidence="3 4">
    <name type="scientific">Candidatus Kuenenbacteria bacterium CG10_big_fil_rev_8_21_14_0_10_36_11</name>
    <dbReference type="NCBI Taxonomy" id="1974618"/>
    <lineage>
        <taxon>Bacteria</taxon>
        <taxon>Candidatus Kueneniibacteriota</taxon>
    </lineage>
</organism>
<evidence type="ECO:0000259" key="2">
    <source>
        <dbReference type="Pfam" id="PF00534"/>
    </source>
</evidence>
<keyword evidence="1" id="KW-0472">Membrane</keyword>
<accession>A0A2M6WAX0</accession>
<reference evidence="4" key="1">
    <citation type="submission" date="2017-09" db="EMBL/GenBank/DDBJ databases">
        <title>Depth-based differentiation of microbial function through sediment-hosted aquifers and enrichment of novel symbionts in the deep terrestrial subsurface.</title>
        <authorList>
            <person name="Probst A.J."/>
            <person name="Ladd B."/>
            <person name="Jarett J.K."/>
            <person name="Geller-Mcgrath D.E."/>
            <person name="Sieber C.M.K."/>
            <person name="Emerson J.B."/>
            <person name="Anantharaman K."/>
            <person name="Thomas B.C."/>
            <person name="Malmstrom R."/>
            <person name="Stieglmeier M."/>
            <person name="Klingl A."/>
            <person name="Woyke T."/>
            <person name="Ryan C.M."/>
            <person name="Banfield J.F."/>
        </authorList>
    </citation>
    <scope>NUCLEOTIDE SEQUENCE [LARGE SCALE GENOMIC DNA]</scope>
</reference>
<evidence type="ECO:0000256" key="1">
    <source>
        <dbReference type="SAM" id="Phobius"/>
    </source>
</evidence>
<feature type="domain" description="Glycosyl transferase family 1" evidence="2">
    <location>
        <begin position="232"/>
        <end position="380"/>
    </location>
</feature>
<dbReference type="CDD" id="cd03801">
    <property type="entry name" value="GT4_PimA-like"/>
    <property type="match status" value="1"/>
</dbReference>
<gene>
    <name evidence="3" type="ORF">COU23_01110</name>
</gene>
<dbReference type="InterPro" id="IPR050194">
    <property type="entry name" value="Glycosyltransferase_grp1"/>
</dbReference>